<evidence type="ECO:0000313" key="2">
    <source>
        <dbReference type="EMBL" id="KAK0131594.1"/>
    </source>
</evidence>
<gene>
    <name evidence="2" type="ORF">N1851_033696</name>
</gene>
<dbReference type="Proteomes" id="UP001174136">
    <property type="component" value="Unassembled WGS sequence"/>
</dbReference>
<dbReference type="AlphaFoldDB" id="A0AA47M0Z5"/>
<evidence type="ECO:0000256" key="1">
    <source>
        <dbReference type="SAM" id="MobiDB-lite"/>
    </source>
</evidence>
<feature type="compositionally biased region" description="Basic and acidic residues" evidence="1">
    <location>
        <begin position="1"/>
        <end position="14"/>
    </location>
</feature>
<organism evidence="2 3">
    <name type="scientific">Merluccius polli</name>
    <name type="common">Benguela hake</name>
    <name type="synonym">Merluccius cadenati</name>
    <dbReference type="NCBI Taxonomy" id="89951"/>
    <lineage>
        <taxon>Eukaryota</taxon>
        <taxon>Metazoa</taxon>
        <taxon>Chordata</taxon>
        <taxon>Craniata</taxon>
        <taxon>Vertebrata</taxon>
        <taxon>Euteleostomi</taxon>
        <taxon>Actinopterygii</taxon>
        <taxon>Neopterygii</taxon>
        <taxon>Teleostei</taxon>
        <taxon>Neoteleostei</taxon>
        <taxon>Acanthomorphata</taxon>
        <taxon>Zeiogadaria</taxon>
        <taxon>Gadariae</taxon>
        <taxon>Gadiformes</taxon>
        <taxon>Gadoidei</taxon>
        <taxon>Merlucciidae</taxon>
        <taxon>Merluccius</taxon>
    </lineage>
</organism>
<evidence type="ECO:0000313" key="3">
    <source>
        <dbReference type="Proteomes" id="UP001174136"/>
    </source>
</evidence>
<comment type="caution">
    <text evidence="2">The sequence shown here is derived from an EMBL/GenBank/DDBJ whole genome shotgun (WGS) entry which is preliminary data.</text>
</comment>
<accession>A0AA47M0Z5</accession>
<dbReference type="EMBL" id="JAOPHQ010006499">
    <property type="protein sequence ID" value="KAK0131594.1"/>
    <property type="molecule type" value="Genomic_DNA"/>
</dbReference>
<name>A0AA47M0Z5_MERPO</name>
<proteinExistence type="predicted"/>
<keyword evidence="3" id="KW-1185">Reference proteome</keyword>
<evidence type="ECO:0008006" key="4">
    <source>
        <dbReference type="Google" id="ProtNLM"/>
    </source>
</evidence>
<protein>
    <recommendedName>
        <fullName evidence="4">Reverse transcriptase domain-containing protein</fullName>
    </recommendedName>
</protein>
<reference evidence="2" key="1">
    <citation type="journal article" date="2023" name="Front. Mar. Sci.">
        <title>A new Merluccius polli reference genome to investigate the effects of global change in West African waters.</title>
        <authorList>
            <person name="Mateo J.L."/>
            <person name="Blanco-Fernandez C."/>
            <person name="Garcia-Vazquez E."/>
            <person name="Machado-Schiaffino G."/>
        </authorList>
    </citation>
    <scope>NUCLEOTIDE SEQUENCE</scope>
    <source>
        <strain evidence="2">C29</strain>
        <tissue evidence="2">Fin</tissue>
    </source>
</reference>
<sequence length="146" mass="17051">MAAERFGVEEERGAKQPYTKNQREAVIRPPEPAEAFHLREPLLKEVQGVVRKARSRSAPGPSGTSYKVYKHCPKLLHRLWRTFKVIWRRGKTSHRHFSAGRWHPWGVVTQLFREAKENWGDLVVLWLDLDNTYGSMPHKLVLETLE</sequence>
<feature type="region of interest" description="Disordered" evidence="1">
    <location>
        <begin position="1"/>
        <end position="26"/>
    </location>
</feature>